<evidence type="ECO:0000313" key="10">
    <source>
        <dbReference type="Proteomes" id="UP000887568"/>
    </source>
</evidence>
<dbReference type="OrthoDB" id="441444at2759"/>
<dbReference type="Pfam" id="PF00312">
    <property type="entry name" value="Ribosomal_S15"/>
    <property type="match status" value="1"/>
</dbReference>
<dbReference type="AlphaFoldDB" id="A0A914A571"/>
<comment type="similarity">
    <text evidence="2">Belongs to the universal ribosomal protein uS15 family.</text>
</comment>
<evidence type="ECO:0000256" key="7">
    <source>
        <dbReference type="ARBA" id="ARBA00035249"/>
    </source>
</evidence>
<keyword evidence="10" id="KW-1185">Reference proteome</keyword>
<dbReference type="GO" id="GO:0003735">
    <property type="term" value="F:structural constituent of ribosome"/>
    <property type="evidence" value="ECO:0007669"/>
    <property type="project" value="InterPro"/>
</dbReference>
<dbReference type="Gene3D" id="1.10.287.10">
    <property type="entry name" value="S15/NS1, RNA-binding"/>
    <property type="match status" value="1"/>
</dbReference>
<evidence type="ECO:0000256" key="1">
    <source>
        <dbReference type="ARBA" id="ARBA00004173"/>
    </source>
</evidence>
<protein>
    <recommendedName>
        <fullName evidence="7">Small ribosomal subunit protein uS15m</fullName>
    </recommendedName>
    <alternativeName>
        <fullName evidence="8">28S ribosomal protein S15, mitochondrial</fullName>
    </alternativeName>
</protein>
<evidence type="ECO:0000256" key="4">
    <source>
        <dbReference type="ARBA" id="ARBA00022980"/>
    </source>
</evidence>
<dbReference type="SUPFAM" id="SSF47060">
    <property type="entry name" value="S15/NS1 RNA-binding domain"/>
    <property type="match status" value="1"/>
</dbReference>
<evidence type="ECO:0000256" key="8">
    <source>
        <dbReference type="ARBA" id="ARBA00035528"/>
    </source>
</evidence>
<dbReference type="GO" id="GO:0003723">
    <property type="term" value="F:RNA binding"/>
    <property type="evidence" value="ECO:0007669"/>
    <property type="project" value="TreeGrafter"/>
</dbReference>
<dbReference type="SMART" id="SM01387">
    <property type="entry name" value="Ribosomal_S15"/>
    <property type="match status" value="1"/>
</dbReference>
<keyword evidence="3" id="KW-0809">Transit peptide</keyword>
<dbReference type="GO" id="GO:0005763">
    <property type="term" value="C:mitochondrial small ribosomal subunit"/>
    <property type="evidence" value="ECO:0007669"/>
    <property type="project" value="TreeGrafter"/>
</dbReference>
<evidence type="ECO:0000256" key="3">
    <source>
        <dbReference type="ARBA" id="ARBA00022946"/>
    </source>
</evidence>
<keyword evidence="6" id="KW-0687">Ribonucleoprotein</keyword>
<dbReference type="EnsemblMetazoa" id="XM_038203074.1">
    <property type="protein sequence ID" value="XP_038059002.1"/>
    <property type="gene ID" value="LOC119730265"/>
</dbReference>
<dbReference type="OMA" id="HMERFPR"/>
<organism evidence="9 10">
    <name type="scientific">Patiria miniata</name>
    <name type="common">Bat star</name>
    <name type="synonym">Asterina miniata</name>
    <dbReference type="NCBI Taxonomy" id="46514"/>
    <lineage>
        <taxon>Eukaryota</taxon>
        <taxon>Metazoa</taxon>
        <taxon>Echinodermata</taxon>
        <taxon>Eleutherozoa</taxon>
        <taxon>Asterozoa</taxon>
        <taxon>Asteroidea</taxon>
        <taxon>Valvatacea</taxon>
        <taxon>Valvatida</taxon>
        <taxon>Asterinidae</taxon>
        <taxon>Patiria</taxon>
    </lineage>
</organism>
<name>A0A914A571_PATMI</name>
<keyword evidence="5" id="KW-0496">Mitochondrion</keyword>
<dbReference type="InterPro" id="IPR009068">
    <property type="entry name" value="uS15_NS1_RNA-bd_sf"/>
</dbReference>
<reference evidence="9" key="1">
    <citation type="submission" date="2022-11" db="UniProtKB">
        <authorList>
            <consortium name="EnsemblMetazoa"/>
        </authorList>
    </citation>
    <scope>IDENTIFICATION</scope>
</reference>
<evidence type="ECO:0000256" key="5">
    <source>
        <dbReference type="ARBA" id="ARBA00023128"/>
    </source>
</evidence>
<evidence type="ECO:0000313" key="9">
    <source>
        <dbReference type="EnsemblMetazoa" id="XP_038059002.1"/>
    </source>
</evidence>
<keyword evidence="4" id="KW-0689">Ribosomal protein</keyword>
<dbReference type="PANTHER" id="PTHR46685:SF1">
    <property type="entry name" value="SMALL RIBOSOMAL SUBUNIT PROTEIN US15M"/>
    <property type="match status" value="1"/>
</dbReference>
<dbReference type="Proteomes" id="UP000887568">
    <property type="component" value="Unplaced"/>
</dbReference>
<dbReference type="PANTHER" id="PTHR46685">
    <property type="entry name" value="28S RIBOSOMAL PROTEIN S15, MITOCHONDRIAL"/>
    <property type="match status" value="1"/>
</dbReference>
<comment type="subcellular location">
    <subcellularLocation>
        <location evidence="1">Mitochondrion</location>
    </subcellularLocation>
</comment>
<dbReference type="CDD" id="cd00677">
    <property type="entry name" value="S15_NS1_EPRS_RNA-bind"/>
    <property type="match status" value="1"/>
</dbReference>
<dbReference type="InterPro" id="IPR052137">
    <property type="entry name" value="uS15_ribosomal"/>
</dbReference>
<dbReference type="RefSeq" id="XP_038059002.1">
    <property type="nucleotide sequence ID" value="XM_038203074.1"/>
</dbReference>
<evidence type="ECO:0000256" key="6">
    <source>
        <dbReference type="ARBA" id="ARBA00023274"/>
    </source>
</evidence>
<evidence type="ECO:0000256" key="2">
    <source>
        <dbReference type="ARBA" id="ARBA00008434"/>
    </source>
</evidence>
<proteinExistence type="inferred from homology"/>
<accession>A0A914A571</accession>
<dbReference type="GO" id="GO:0032543">
    <property type="term" value="P:mitochondrial translation"/>
    <property type="evidence" value="ECO:0007669"/>
    <property type="project" value="TreeGrafter"/>
</dbReference>
<dbReference type="InterPro" id="IPR000589">
    <property type="entry name" value="Ribosomal_uS15"/>
</dbReference>
<dbReference type="GeneID" id="119730265"/>
<sequence length="303" mass="34976">MFGRVTALGCASEICRQICRKVTTRIVVDIASRATMMNAVQLVQTMKTCTNVTNHCWQNNSEASGLLLLRNHPPLCQVNVSRQFASKATSKFARRVKKETFDRYLGLDPSRLQHGFEEVTELQDADESVKRIFSLEFAKGSEIRKVLEADTLGQVGVDQAEIGFTNFLVTNIAKLTAAIRNLAPHMERFPRDKSNKRQLMMMIDRRRKFIKILLRRNFDLANELLDKLNLEYTPPPRYNRRVTRRALEKKTLVQQAIQERRIAMWEFTGKLKEEQLREIAKLKKELGMELTEDEMGRLGQDGM</sequence>